<organism evidence="2">
    <name type="scientific">Cuerna arida</name>
    <dbReference type="NCBI Taxonomy" id="1464854"/>
    <lineage>
        <taxon>Eukaryota</taxon>
        <taxon>Metazoa</taxon>
        <taxon>Ecdysozoa</taxon>
        <taxon>Arthropoda</taxon>
        <taxon>Hexapoda</taxon>
        <taxon>Insecta</taxon>
        <taxon>Pterygota</taxon>
        <taxon>Neoptera</taxon>
        <taxon>Paraneoptera</taxon>
        <taxon>Hemiptera</taxon>
        <taxon>Auchenorrhyncha</taxon>
        <taxon>Membracoidea</taxon>
        <taxon>Cicadellidae</taxon>
        <taxon>Cicadellinae</taxon>
        <taxon>Proconiini</taxon>
        <taxon>Cuerna</taxon>
    </lineage>
</organism>
<keyword evidence="1" id="KW-0812">Transmembrane</keyword>
<proteinExistence type="predicted"/>
<keyword evidence="1" id="KW-1133">Transmembrane helix</keyword>
<feature type="transmembrane region" description="Helical" evidence="1">
    <location>
        <begin position="34"/>
        <end position="52"/>
    </location>
</feature>
<feature type="non-terminal residue" evidence="2">
    <location>
        <position position="1"/>
    </location>
</feature>
<sequence length="117" mass="13244">SAVQISTAMSHLRRNLLRALRHSTGVHRQGTMKFAGPMIVLALTFWVIFTIGRASDSFKYPKGWDNTSSNVINTGLVRKQLVVNIEDVIEDDDGNRYIITLTNPFDDMEDDKYGKNK</sequence>
<reference evidence="2" key="1">
    <citation type="submission" date="2015-11" db="EMBL/GenBank/DDBJ databases">
        <title>De novo transcriptome assembly of four potential Pierce s Disease insect vectors from Arizona vineyards.</title>
        <authorList>
            <person name="Tassone E.E."/>
        </authorList>
    </citation>
    <scope>NUCLEOTIDE SEQUENCE</scope>
</reference>
<name>A0A1B6H3V4_9HEMI</name>
<dbReference type="AlphaFoldDB" id="A0A1B6H3V4"/>
<protein>
    <submittedName>
        <fullName evidence="2">Uncharacterized protein</fullName>
    </submittedName>
</protein>
<keyword evidence="1" id="KW-0472">Membrane</keyword>
<dbReference type="EMBL" id="GECZ01000414">
    <property type="protein sequence ID" value="JAS69355.1"/>
    <property type="molecule type" value="Transcribed_RNA"/>
</dbReference>
<gene>
    <name evidence="2" type="ORF">g.12818</name>
</gene>
<evidence type="ECO:0000313" key="2">
    <source>
        <dbReference type="EMBL" id="JAS69355.1"/>
    </source>
</evidence>
<accession>A0A1B6H3V4</accession>
<evidence type="ECO:0000256" key="1">
    <source>
        <dbReference type="SAM" id="Phobius"/>
    </source>
</evidence>